<dbReference type="Ensembl" id="ENSMMMT00000000535.1">
    <property type="protein sequence ID" value="ENSMMMP00000000487.1"/>
    <property type="gene ID" value="ENSMMMG00000000482.1"/>
</dbReference>
<dbReference type="GeneTree" id="ENSGT00940000170127"/>
<evidence type="ECO:0000313" key="3">
    <source>
        <dbReference type="Proteomes" id="UP000694407"/>
    </source>
</evidence>
<evidence type="ECO:0000256" key="1">
    <source>
        <dbReference type="SAM" id="MobiDB-lite"/>
    </source>
</evidence>
<organism evidence="2 3">
    <name type="scientific">Marmota marmota marmota</name>
    <name type="common">Alpine marmot</name>
    <dbReference type="NCBI Taxonomy" id="9994"/>
    <lineage>
        <taxon>Eukaryota</taxon>
        <taxon>Metazoa</taxon>
        <taxon>Chordata</taxon>
        <taxon>Craniata</taxon>
        <taxon>Vertebrata</taxon>
        <taxon>Euteleostomi</taxon>
        <taxon>Mammalia</taxon>
        <taxon>Eutheria</taxon>
        <taxon>Euarchontoglires</taxon>
        <taxon>Glires</taxon>
        <taxon>Rodentia</taxon>
        <taxon>Sciuromorpha</taxon>
        <taxon>Sciuridae</taxon>
        <taxon>Xerinae</taxon>
        <taxon>Marmotini</taxon>
        <taxon>Marmota</taxon>
    </lineage>
</organism>
<reference evidence="2" key="2">
    <citation type="submission" date="2025-09" db="UniProtKB">
        <authorList>
            <consortium name="Ensembl"/>
        </authorList>
    </citation>
    <scope>IDENTIFICATION</scope>
</reference>
<evidence type="ECO:0000313" key="2">
    <source>
        <dbReference type="Ensembl" id="ENSMMMP00000000487.1"/>
    </source>
</evidence>
<keyword evidence="3" id="KW-1185">Reference proteome</keyword>
<dbReference type="InterPro" id="IPR029407">
    <property type="entry name" value="KAAG1"/>
</dbReference>
<feature type="region of interest" description="Disordered" evidence="1">
    <location>
        <begin position="47"/>
        <end position="86"/>
    </location>
</feature>
<dbReference type="Proteomes" id="UP000694407">
    <property type="component" value="Unplaced"/>
</dbReference>
<reference evidence="2" key="1">
    <citation type="submission" date="2025-08" db="UniProtKB">
        <authorList>
            <consortium name="Ensembl"/>
        </authorList>
    </citation>
    <scope>IDENTIFICATION</scope>
</reference>
<name>A0A8C5YM20_MARMA</name>
<dbReference type="Pfam" id="PF15354">
    <property type="entry name" value="KAAG1"/>
    <property type="match status" value="1"/>
</dbReference>
<proteinExistence type="predicted"/>
<sequence length="86" mass="9170">MDDHAASREERVPVAIHQHALHHRLGQVAGPGAAAAHFPAGRLPSWLQAEARSLPPRPPRRGGGKMPEKLGKPSSQGTEEKCKATS</sequence>
<accession>A0A8C5YM20</accession>
<protein>
    <submittedName>
        <fullName evidence="2">Uncharacterized protein</fullName>
    </submittedName>
</protein>
<dbReference type="AlphaFoldDB" id="A0A8C5YM20"/>